<evidence type="ECO:0000256" key="1">
    <source>
        <dbReference type="SAM" id="Phobius"/>
    </source>
</evidence>
<keyword evidence="3" id="KW-1185">Reference proteome</keyword>
<dbReference type="RefSeq" id="WP_189022120.1">
    <property type="nucleotide sequence ID" value="NZ_BMKR01000002.1"/>
</dbReference>
<comment type="caution">
    <text evidence="2">The sequence shown here is derived from an EMBL/GenBank/DDBJ whole genome shotgun (WGS) entry which is preliminary data.</text>
</comment>
<keyword evidence="1" id="KW-0812">Transmembrane</keyword>
<evidence type="ECO:0008006" key="4">
    <source>
        <dbReference type="Google" id="ProtNLM"/>
    </source>
</evidence>
<reference evidence="2" key="1">
    <citation type="journal article" date="2014" name="Int. J. Syst. Evol. Microbiol.">
        <title>Complete genome sequence of Corynebacterium casei LMG S-19264T (=DSM 44701T), isolated from a smear-ripened cheese.</title>
        <authorList>
            <consortium name="US DOE Joint Genome Institute (JGI-PGF)"/>
            <person name="Walter F."/>
            <person name="Albersmeier A."/>
            <person name="Kalinowski J."/>
            <person name="Ruckert C."/>
        </authorList>
    </citation>
    <scope>NUCLEOTIDE SEQUENCE</scope>
    <source>
        <strain evidence="2">CGMCC 1.16134</strain>
    </source>
</reference>
<keyword evidence="1" id="KW-1133">Transmembrane helix</keyword>
<gene>
    <name evidence="2" type="ORF">GCM10010912_06130</name>
</gene>
<proteinExistence type="predicted"/>
<dbReference type="Proteomes" id="UP000637643">
    <property type="component" value="Unassembled WGS sequence"/>
</dbReference>
<dbReference type="AlphaFoldDB" id="A0A917C097"/>
<organism evidence="2 3">
    <name type="scientific">Paenibacillus albidus</name>
    <dbReference type="NCBI Taxonomy" id="2041023"/>
    <lineage>
        <taxon>Bacteria</taxon>
        <taxon>Bacillati</taxon>
        <taxon>Bacillota</taxon>
        <taxon>Bacilli</taxon>
        <taxon>Bacillales</taxon>
        <taxon>Paenibacillaceae</taxon>
        <taxon>Paenibacillus</taxon>
    </lineage>
</organism>
<evidence type="ECO:0000313" key="2">
    <source>
        <dbReference type="EMBL" id="GGF63828.1"/>
    </source>
</evidence>
<dbReference type="EMBL" id="BMKR01000002">
    <property type="protein sequence ID" value="GGF63828.1"/>
    <property type="molecule type" value="Genomic_DNA"/>
</dbReference>
<reference evidence="2" key="2">
    <citation type="submission" date="2020-09" db="EMBL/GenBank/DDBJ databases">
        <authorList>
            <person name="Sun Q."/>
            <person name="Zhou Y."/>
        </authorList>
    </citation>
    <scope>NUCLEOTIDE SEQUENCE</scope>
    <source>
        <strain evidence="2">CGMCC 1.16134</strain>
    </source>
</reference>
<feature type="transmembrane region" description="Helical" evidence="1">
    <location>
        <begin position="47"/>
        <end position="63"/>
    </location>
</feature>
<evidence type="ECO:0000313" key="3">
    <source>
        <dbReference type="Proteomes" id="UP000637643"/>
    </source>
</evidence>
<keyword evidence="1" id="KW-0472">Membrane</keyword>
<feature type="transmembrane region" description="Helical" evidence="1">
    <location>
        <begin position="75"/>
        <end position="93"/>
    </location>
</feature>
<accession>A0A917C097</accession>
<name>A0A917C097_9BACL</name>
<protein>
    <recommendedName>
        <fullName evidence="4">Methyltransferase</fullName>
    </recommendedName>
</protein>
<sequence>MARSWERMVQRNTQQINKQRKKQGKSSIYASTTSTAKESDVFKGRNIVLPIVLVLLGVLYWLVGTIDTTEGSGGLMNWLGIVLYFLLAALLFFRRPYLKVERARLSTTKFNRERLLPADQIEKIFLSRASVTIKYKGKRSTWMFSRFINRYDTALMGKRLEEFAKLNHIEVEHG</sequence>